<organism evidence="1 2">
    <name type="scientific">Pyricularia oryzae</name>
    <name type="common">Rice blast fungus</name>
    <name type="synonym">Magnaporthe oryzae</name>
    <dbReference type="NCBI Taxonomy" id="318829"/>
    <lineage>
        <taxon>Eukaryota</taxon>
        <taxon>Fungi</taxon>
        <taxon>Dikarya</taxon>
        <taxon>Ascomycota</taxon>
        <taxon>Pezizomycotina</taxon>
        <taxon>Sordariomycetes</taxon>
        <taxon>Sordariomycetidae</taxon>
        <taxon>Magnaporthales</taxon>
        <taxon>Pyriculariaceae</taxon>
        <taxon>Pyricularia</taxon>
    </lineage>
</organism>
<evidence type="ECO:0000313" key="2">
    <source>
        <dbReference type="Proteomes" id="UP000294847"/>
    </source>
</evidence>
<protein>
    <submittedName>
        <fullName evidence="1">Uncharacterized protein</fullName>
    </submittedName>
</protein>
<sequence length="146" mass="16089">MRASFFAAAVAAAAVQAAPVIETRQDLPPIPAACTPTPGLDTAATYDKVLAFQKVYLFDKDITETFKYFSADFQSKQRFVTFNRDQYWAVSTVQGWGQTASYPTDSSFSNGRAHVAYDLGPQRTGHAGDDFVWKDGCIISEQQTRS</sequence>
<evidence type="ECO:0000313" key="1">
    <source>
        <dbReference type="EMBL" id="QBZ63067.1"/>
    </source>
</evidence>
<proteinExistence type="predicted"/>
<dbReference type="Proteomes" id="UP000294847">
    <property type="component" value="Chromosome 5"/>
</dbReference>
<reference evidence="1 2" key="1">
    <citation type="journal article" date="2019" name="Mol. Biol. Evol.">
        <title>Blast fungal genomes show frequent chromosomal changes, gene gains and losses, and effector gene turnover.</title>
        <authorList>
            <person name="Gomez Luciano L.B."/>
            <person name="Jason Tsai I."/>
            <person name="Chuma I."/>
            <person name="Tosa Y."/>
            <person name="Chen Y.H."/>
            <person name="Li J.Y."/>
            <person name="Li M.Y."/>
            <person name="Jade Lu M.Y."/>
            <person name="Nakayashiki H."/>
            <person name="Li W.H."/>
        </authorList>
    </citation>
    <scope>NUCLEOTIDE SEQUENCE [LARGE SCALE GENOMIC DNA]</scope>
    <source>
        <strain evidence="1">MZ5-1-6</strain>
    </source>
</reference>
<dbReference type="AlphaFoldDB" id="A0A4P7NLL9"/>
<accession>A0A4P7NLL9</accession>
<dbReference type="EMBL" id="CP034208">
    <property type="protein sequence ID" value="QBZ63067.1"/>
    <property type="molecule type" value="Genomic_DNA"/>
</dbReference>
<gene>
    <name evidence="1" type="ORF">PoMZ_11960</name>
</gene>
<name>A0A4P7NLL9_PYROR</name>